<keyword evidence="4 6" id="KW-0949">S-adenosyl-L-methionine</keyword>
<evidence type="ECO:0000256" key="6">
    <source>
        <dbReference type="PROSITE-ProRule" id="PRU01026"/>
    </source>
</evidence>
<feature type="non-terminal residue" evidence="8">
    <location>
        <position position="220"/>
    </location>
</feature>
<dbReference type="PANTHER" id="PTHR11727">
    <property type="entry name" value="DIMETHYLADENOSINE TRANSFERASE"/>
    <property type="match status" value="1"/>
</dbReference>
<keyword evidence="1" id="KW-0698">rRNA processing</keyword>
<dbReference type="GO" id="GO:0003723">
    <property type="term" value="F:RNA binding"/>
    <property type="evidence" value="ECO:0007669"/>
    <property type="project" value="UniProtKB-UniRule"/>
</dbReference>
<feature type="binding site" evidence="6">
    <location>
        <position position="116"/>
    </location>
    <ligand>
        <name>S-adenosyl-L-methionine</name>
        <dbReference type="ChEBI" id="CHEBI:59789"/>
    </ligand>
</feature>
<dbReference type="InterPro" id="IPR001737">
    <property type="entry name" value="KsgA/Erm"/>
</dbReference>
<dbReference type="SUPFAM" id="SSF53335">
    <property type="entry name" value="S-adenosyl-L-methionine-dependent methyltransferases"/>
    <property type="match status" value="1"/>
</dbReference>
<feature type="binding site" evidence="6">
    <location>
        <position position="29"/>
    </location>
    <ligand>
        <name>S-adenosyl-L-methionine</name>
        <dbReference type="ChEBI" id="CHEBI:59789"/>
    </ligand>
</feature>
<dbReference type="AlphaFoldDB" id="A0A1F6NIQ6"/>
<comment type="similarity">
    <text evidence="6">Belongs to the class I-like SAM-binding methyltransferase superfamily. rRNA adenine N(6)-methyltransferase family.</text>
</comment>
<dbReference type="InterPro" id="IPR029063">
    <property type="entry name" value="SAM-dependent_MTases_sf"/>
</dbReference>
<evidence type="ECO:0000313" key="8">
    <source>
        <dbReference type="EMBL" id="OGH83797.1"/>
    </source>
</evidence>
<comment type="caution">
    <text evidence="6">Lacks conserved residue(s) required for the propagation of feature annotation.</text>
</comment>
<feature type="binding site" evidence="6">
    <location>
        <position position="77"/>
    </location>
    <ligand>
        <name>S-adenosyl-L-methionine</name>
        <dbReference type="ChEBI" id="CHEBI:59789"/>
    </ligand>
</feature>
<evidence type="ECO:0000313" key="9">
    <source>
        <dbReference type="Proteomes" id="UP000177803"/>
    </source>
</evidence>
<sequence length="220" mass="24708">MNEKLFNPDYLFSLCQNYGLRPSKKYGQNYLINSEVIEKMIEAADLQADDTVVEVGPGFGVLTFALASKVKKVIAFEIEKKLEKYWTDRAPKNLQIIWGNVLRAELSSSQFKVVANLPYQITSNVIRKFLESPTPPTTMTVMAQKEVAERICAVPGEMSLLAVATQYYAVAEIVAPVPRADFWPAPQVDSAIIRLTMKNAEVIAEQSKNIPTEFLFQVVR</sequence>
<keyword evidence="2 6" id="KW-0489">Methyltransferase</keyword>
<accession>A0A1F6NIQ6</accession>
<evidence type="ECO:0000256" key="5">
    <source>
        <dbReference type="ARBA" id="ARBA00022884"/>
    </source>
</evidence>
<reference evidence="8 9" key="1">
    <citation type="journal article" date="2016" name="Nat. Commun.">
        <title>Thousands of microbial genomes shed light on interconnected biogeochemical processes in an aquifer system.</title>
        <authorList>
            <person name="Anantharaman K."/>
            <person name="Brown C.T."/>
            <person name="Hug L.A."/>
            <person name="Sharon I."/>
            <person name="Castelle C.J."/>
            <person name="Probst A.J."/>
            <person name="Thomas B.C."/>
            <person name="Singh A."/>
            <person name="Wilkins M.J."/>
            <person name="Karaoz U."/>
            <person name="Brodie E.L."/>
            <person name="Williams K.H."/>
            <person name="Hubbard S.S."/>
            <person name="Banfield J.F."/>
        </authorList>
    </citation>
    <scope>NUCLEOTIDE SEQUENCE [LARGE SCALE GENOMIC DNA]</scope>
</reference>
<dbReference type="Pfam" id="PF00398">
    <property type="entry name" value="RrnaAD"/>
    <property type="match status" value="1"/>
</dbReference>
<comment type="caution">
    <text evidence="8">The sequence shown here is derived from an EMBL/GenBank/DDBJ whole genome shotgun (WGS) entry which is preliminary data.</text>
</comment>
<evidence type="ECO:0000256" key="2">
    <source>
        <dbReference type="ARBA" id="ARBA00022603"/>
    </source>
</evidence>
<dbReference type="PANTHER" id="PTHR11727:SF7">
    <property type="entry name" value="DIMETHYLADENOSINE TRANSFERASE-RELATED"/>
    <property type="match status" value="1"/>
</dbReference>
<evidence type="ECO:0000256" key="4">
    <source>
        <dbReference type="ARBA" id="ARBA00022691"/>
    </source>
</evidence>
<dbReference type="InterPro" id="IPR020598">
    <property type="entry name" value="rRNA_Ade_methylase_Trfase_N"/>
</dbReference>
<dbReference type="SMART" id="SM00650">
    <property type="entry name" value="rADc"/>
    <property type="match status" value="1"/>
</dbReference>
<dbReference type="PROSITE" id="PS51689">
    <property type="entry name" value="SAM_RNA_A_N6_MT"/>
    <property type="match status" value="1"/>
</dbReference>
<evidence type="ECO:0000256" key="3">
    <source>
        <dbReference type="ARBA" id="ARBA00022679"/>
    </source>
</evidence>
<dbReference type="GO" id="GO:0000179">
    <property type="term" value="F:rRNA (adenine-N6,N6-)-dimethyltransferase activity"/>
    <property type="evidence" value="ECO:0007669"/>
    <property type="project" value="UniProtKB-UniRule"/>
</dbReference>
<dbReference type="InterPro" id="IPR011530">
    <property type="entry name" value="rRNA_adenine_dimethylase"/>
</dbReference>
<feature type="binding site" evidence="6">
    <location>
        <position position="56"/>
    </location>
    <ligand>
        <name>S-adenosyl-L-methionine</name>
        <dbReference type="ChEBI" id="CHEBI:59789"/>
    </ligand>
</feature>
<dbReference type="GO" id="GO:0005829">
    <property type="term" value="C:cytosol"/>
    <property type="evidence" value="ECO:0007669"/>
    <property type="project" value="TreeGrafter"/>
</dbReference>
<organism evidence="8 9">
    <name type="scientific">Candidatus Magasanikbacteria bacterium RIFOXYA2_FULL_44_8</name>
    <dbReference type="NCBI Taxonomy" id="1798696"/>
    <lineage>
        <taxon>Bacteria</taxon>
        <taxon>Candidatus Magasanikiibacteriota</taxon>
    </lineage>
</organism>
<feature type="domain" description="Ribosomal RNA adenine methylase transferase N-terminal" evidence="7">
    <location>
        <begin position="36"/>
        <end position="199"/>
    </location>
</feature>
<evidence type="ECO:0000259" key="7">
    <source>
        <dbReference type="SMART" id="SM00650"/>
    </source>
</evidence>
<protein>
    <submittedName>
        <fullName evidence="8">Ribosomal RNA small subunit methyltransferase A</fullName>
    </submittedName>
</protein>
<name>A0A1F6NIQ6_9BACT</name>
<keyword evidence="5 6" id="KW-0694">RNA-binding</keyword>
<dbReference type="Gene3D" id="3.40.50.150">
    <property type="entry name" value="Vaccinia Virus protein VP39"/>
    <property type="match status" value="1"/>
</dbReference>
<dbReference type="Proteomes" id="UP000177803">
    <property type="component" value="Unassembled WGS sequence"/>
</dbReference>
<proteinExistence type="inferred from homology"/>
<dbReference type="NCBIfam" id="TIGR00755">
    <property type="entry name" value="ksgA"/>
    <property type="match status" value="1"/>
</dbReference>
<dbReference type="EMBL" id="MFQR01000062">
    <property type="protein sequence ID" value="OGH83797.1"/>
    <property type="molecule type" value="Genomic_DNA"/>
</dbReference>
<keyword evidence="3 6" id="KW-0808">Transferase</keyword>
<evidence type="ECO:0000256" key="1">
    <source>
        <dbReference type="ARBA" id="ARBA00022552"/>
    </source>
</evidence>
<feature type="binding site" evidence="6">
    <location>
        <position position="31"/>
    </location>
    <ligand>
        <name>S-adenosyl-L-methionine</name>
        <dbReference type="ChEBI" id="CHEBI:59789"/>
    </ligand>
</feature>
<gene>
    <name evidence="8" type="ORF">A2261_04075</name>
</gene>